<evidence type="ECO:0000256" key="1">
    <source>
        <dbReference type="SAM" id="SignalP"/>
    </source>
</evidence>
<keyword evidence="3" id="KW-1185">Reference proteome</keyword>
<organism evidence="2 3">
    <name type="scientific">Pseudomonas kulmbachensis</name>
    <dbReference type="NCBI Taxonomy" id="3043408"/>
    <lineage>
        <taxon>Bacteria</taxon>
        <taxon>Pseudomonadati</taxon>
        <taxon>Pseudomonadota</taxon>
        <taxon>Gammaproteobacteria</taxon>
        <taxon>Pseudomonadales</taxon>
        <taxon>Pseudomonadaceae</taxon>
        <taxon>Pseudomonas</taxon>
    </lineage>
</organism>
<proteinExistence type="predicted"/>
<dbReference type="Proteomes" id="UP001609821">
    <property type="component" value="Unassembled WGS sequence"/>
</dbReference>
<feature type="signal peptide" evidence="1">
    <location>
        <begin position="1"/>
        <end position="25"/>
    </location>
</feature>
<name>A0ABW7LXS8_9PSED</name>
<reference evidence="2 3" key="1">
    <citation type="submission" date="2024-10" db="EMBL/GenBank/DDBJ databases">
        <title>Aeromonas and Pseudomonas from the Cagarras Archipelago, Rio de Janeiro, Brazil.</title>
        <authorList>
            <person name="Canellas A.L.B."/>
            <person name="Laport M.S."/>
        </authorList>
    </citation>
    <scope>NUCLEOTIDE SEQUENCE [LARGE SCALE GENOMIC DNA]</scope>
    <source>
        <strain evidence="2 3">CPF-4</strain>
    </source>
</reference>
<accession>A0ABW7LXS8</accession>
<gene>
    <name evidence="2" type="ORF">ACHMWK_07615</name>
</gene>
<evidence type="ECO:0000313" key="3">
    <source>
        <dbReference type="Proteomes" id="UP001609821"/>
    </source>
</evidence>
<comment type="caution">
    <text evidence="2">The sequence shown here is derived from an EMBL/GenBank/DDBJ whole genome shotgun (WGS) entry which is preliminary data.</text>
</comment>
<protein>
    <submittedName>
        <fullName evidence="2">Uncharacterized protein</fullName>
    </submittedName>
</protein>
<keyword evidence="1" id="KW-0732">Signal</keyword>
<dbReference type="EMBL" id="JBINXB010000006">
    <property type="protein sequence ID" value="MFH6565834.1"/>
    <property type="molecule type" value="Genomic_DNA"/>
</dbReference>
<feature type="chain" id="PRO_5046598838" evidence="1">
    <location>
        <begin position="26"/>
        <end position="156"/>
    </location>
</feature>
<evidence type="ECO:0000313" key="2">
    <source>
        <dbReference type="EMBL" id="MFH6565834.1"/>
    </source>
</evidence>
<dbReference type="RefSeq" id="WP_261741026.1">
    <property type="nucleotide sequence ID" value="NZ_JBINXA010000004.1"/>
</dbReference>
<sequence>MSKLSLKKLAVVMSLVCLPATASFATTLSVGVGQEKTFSLTCKSGNFVGVAQGKVGNHFQAGRWVHLTSYKITRLNGQKGGNKANVNLYASPAPNFIRNEHRAPSRDSMIQDGKWHSVALTRSNFVVASKKGELVVEFIFDKSGTDPRCHTSSVYF</sequence>